<comment type="caution">
    <text evidence="1">The sequence shown here is derived from an EMBL/GenBank/DDBJ whole genome shotgun (WGS) entry which is preliminary data.</text>
</comment>
<protein>
    <submittedName>
        <fullName evidence="1">Uncharacterized protein</fullName>
    </submittedName>
</protein>
<dbReference type="EMBL" id="LAZR01011097">
    <property type="protein sequence ID" value="KKM63434.1"/>
    <property type="molecule type" value="Genomic_DNA"/>
</dbReference>
<accession>A0A0F9J1C3</accession>
<dbReference type="AlphaFoldDB" id="A0A0F9J1C3"/>
<evidence type="ECO:0000313" key="1">
    <source>
        <dbReference type="EMBL" id="KKM63434.1"/>
    </source>
</evidence>
<proteinExistence type="predicted"/>
<sequence length="44" mass="5224">MPDYLEDHIKLTVIRDVAKECPNDILDFVLKTVDKYWDIEISKT</sequence>
<gene>
    <name evidence="1" type="ORF">LCGC14_1511450</name>
</gene>
<reference evidence="1" key="1">
    <citation type="journal article" date="2015" name="Nature">
        <title>Complex archaea that bridge the gap between prokaryotes and eukaryotes.</title>
        <authorList>
            <person name="Spang A."/>
            <person name="Saw J.H."/>
            <person name="Jorgensen S.L."/>
            <person name="Zaremba-Niedzwiedzka K."/>
            <person name="Martijn J."/>
            <person name="Lind A.E."/>
            <person name="van Eijk R."/>
            <person name="Schleper C."/>
            <person name="Guy L."/>
            <person name="Ettema T.J."/>
        </authorList>
    </citation>
    <scope>NUCLEOTIDE SEQUENCE</scope>
</reference>
<organism evidence="1">
    <name type="scientific">marine sediment metagenome</name>
    <dbReference type="NCBI Taxonomy" id="412755"/>
    <lineage>
        <taxon>unclassified sequences</taxon>
        <taxon>metagenomes</taxon>
        <taxon>ecological metagenomes</taxon>
    </lineage>
</organism>
<name>A0A0F9J1C3_9ZZZZ</name>